<evidence type="ECO:0000313" key="2">
    <source>
        <dbReference type="Proteomes" id="UP000094236"/>
    </source>
</evidence>
<dbReference type="AlphaFoldDB" id="A0A1E4TSL9"/>
<evidence type="ECO:0000313" key="1">
    <source>
        <dbReference type="EMBL" id="ODV94755.1"/>
    </source>
</evidence>
<dbReference type="Proteomes" id="UP000094236">
    <property type="component" value="Unassembled WGS sequence"/>
</dbReference>
<gene>
    <name evidence="1" type="ORF">PACTADRAFT_50615</name>
</gene>
<organism evidence="1 2">
    <name type="scientific">Pachysolen tannophilus NRRL Y-2460</name>
    <dbReference type="NCBI Taxonomy" id="669874"/>
    <lineage>
        <taxon>Eukaryota</taxon>
        <taxon>Fungi</taxon>
        <taxon>Dikarya</taxon>
        <taxon>Ascomycota</taxon>
        <taxon>Saccharomycotina</taxon>
        <taxon>Pichiomycetes</taxon>
        <taxon>Pachysolenaceae</taxon>
        <taxon>Pachysolen</taxon>
    </lineage>
</organism>
<accession>A0A1E4TSL9</accession>
<proteinExistence type="predicted"/>
<protein>
    <submittedName>
        <fullName evidence="1">Uncharacterized protein</fullName>
    </submittedName>
</protein>
<dbReference type="EMBL" id="KV454015">
    <property type="protein sequence ID" value="ODV94755.1"/>
    <property type="molecule type" value="Genomic_DNA"/>
</dbReference>
<keyword evidence="2" id="KW-1185">Reference proteome</keyword>
<name>A0A1E4TSL9_PACTA</name>
<reference evidence="2" key="1">
    <citation type="submission" date="2016-05" db="EMBL/GenBank/DDBJ databases">
        <title>Comparative genomics of biotechnologically important yeasts.</title>
        <authorList>
            <consortium name="DOE Joint Genome Institute"/>
            <person name="Riley R."/>
            <person name="Haridas S."/>
            <person name="Wolfe K.H."/>
            <person name="Lopes M.R."/>
            <person name="Hittinger C.T."/>
            <person name="Goker M."/>
            <person name="Salamov A."/>
            <person name="Wisecaver J."/>
            <person name="Long T.M."/>
            <person name="Aerts A.L."/>
            <person name="Barry K."/>
            <person name="Choi C."/>
            <person name="Clum A."/>
            <person name="Coughlan A.Y."/>
            <person name="Deshpande S."/>
            <person name="Douglass A.P."/>
            <person name="Hanson S.J."/>
            <person name="Klenk H.-P."/>
            <person name="Labutti K."/>
            <person name="Lapidus A."/>
            <person name="Lindquist E."/>
            <person name="Lipzen A."/>
            <person name="Meier-Kolthoff J.P."/>
            <person name="Ohm R.A."/>
            <person name="Otillar R.P."/>
            <person name="Pangilinan J."/>
            <person name="Peng Y."/>
            <person name="Rokas A."/>
            <person name="Rosa C.A."/>
            <person name="Scheuner C."/>
            <person name="Sibirny A.A."/>
            <person name="Slot J.C."/>
            <person name="Stielow J.B."/>
            <person name="Sun H."/>
            <person name="Kurtzman C.P."/>
            <person name="Blackwell M."/>
            <person name="Grigoriev I.V."/>
            <person name="Jeffries T.W."/>
        </authorList>
    </citation>
    <scope>NUCLEOTIDE SEQUENCE [LARGE SCALE GENOMIC DNA]</scope>
    <source>
        <strain evidence="2">NRRL Y-2460</strain>
    </source>
</reference>
<sequence length="60" mass="6658">MKNFSSLGHINRKLTPGLNQTGKVKRVSPAISECCNKFVPQFMKDFNFGGVIAETNIPVF</sequence>